<evidence type="ECO:0000256" key="1">
    <source>
        <dbReference type="SAM" id="Phobius"/>
    </source>
</evidence>
<evidence type="ECO:0000313" key="3">
    <source>
        <dbReference type="Proteomes" id="UP000005536"/>
    </source>
</evidence>
<sequence length="40" mass="4765">MGQYKKLWYLLFAVLAVCFTILGYMGSEIYKKLRHIPKKL</sequence>
<gene>
    <name evidence="2" type="primary">norB</name>
    <name evidence="2" type="ORF">NEIELOOT_00839</name>
</gene>
<organism evidence="2 3">
    <name type="scientific">Neisseria elongata subsp. glycolytica ATCC 29315</name>
    <dbReference type="NCBI Taxonomy" id="546263"/>
    <lineage>
        <taxon>Bacteria</taxon>
        <taxon>Pseudomonadati</taxon>
        <taxon>Pseudomonadota</taxon>
        <taxon>Betaproteobacteria</taxon>
        <taxon>Neisseriales</taxon>
        <taxon>Neisseriaceae</taxon>
        <taxon>Neisseria</taxon>
    </lineage>
</organism>
<comment type="caution">
    <text evidence="2">The sequence shown here is derived from an EMBL/GenBank/DDBJ whole genome shotgun (WGS) entry which is preliminary data.</text>
</comment>
<proteinExistence type="predicted"/>
<dbReference type="Proteomes" id="UP000005536">
    <property type="component" value="Unassembled WGS sequence"/>
</dbReference>
<feature type="transmembrane region" description="Helical" evidence="1">
    <location>
        <begin position="6"/>
        <end position="25"/>
    </location>
</feature>
<accession>D4DP54</accession>
<name>D4DP54_NEIEG</name>
<dbReference type="AlphaFoldDB" id="D4DP54"/>
<dbReference type="EC" id="1.7.2.5" evidence="2"/>
<evidence type="ECO:0000313" key="2">
    <source>
        <dbReference type="EMBL" id="EFE50342.1"/>
    </source>
</evidence>
<keyword evidence="1" id="KW-1133">Transmembrane helix</keyword>
<keyword evidence="2" id="KW-0560">Oxidoreductase</keyword>
<protein>
    <submittedName>
        <fullName evidence="2">Nitric oxide reductase</fullName>
        <ecNumber evidence="2">1.7.2.5</ecNumber>
    </submittedName>
</protein>
<dbReference type="GO" id="GO:0016966">
    <property type="term" value="F:nitric oxide reductase activity"/>
    <property type="evidence" value="ECO:0007669"/>
    <property type="project" value="UniProtKB-EC"/>
</dbReference>
<keyword evidence="1" id="KW-0472">Membrane</keyword>
<reference evidence="2 3" key="1">
    <citation type="submission" date="2010-02" db="EMBL/GenBank/DDBJ databases">
        <authorList>
            <person name="Weinstock G."/>
            <person name="Sodergren E."/>
            <person name="Clifton S."/>
            <person name="Fulton L."/>
            <person name="Fulton B."/>
            <person name="Courtney L."/>
            <person name="Fronick C."/>
            <person name="Harrison M."/>
            <person name="Strong C."/>
            <person name="Farmer C."/>
            <person name="Delahaunty K."/>
            <person name="Markovic C."/>
            <person name="Hall O."/>
            <person name="Minx P."/>
            <person name="Tomlinson C."/>
            <person name="Mitreva M."/>
            <person name="Nelson J."/>
            <person name="Hou S."/>
            <person name="Wollam A."/>
            <person name="Pepin K.H."/>
            <person name="Johnson M."/>
            <person name="Bhonagiri V."/>
            <person name="Zhang X."/>
            <person name="Suruliraj S."/>
            <person name="Warren W."/>
            <person name="Chinwalla A."/>
            <person name="Mardis E.R."/>
            <person name="Wilson R.K."/>
        </authorList>
    </citation>
    <scope>NUCLEOTIDE SEQUENCE [LARGE SCALE GENOMIC DNA]</scope>
    <source>
        <strain evidence="2 3">ATCC 29315</strain>
    </source>
</reference>
<dbReference type="EMBL" id="ADBF01000022">
    <property type="protein sequence ID" value="EFE50342.1"/>
    <property type="molecule type" value="Genomic_DNA"/>
</dbReference>
<keyword evidence="1" id="KW-0812">Transmembrane</keyword>